<dbReference type="EMBL" id="CP094326">
    <property type="protein sequence ID" value="UNY98453.1"/>
    <property type="molecule type" value="Genomic_DNA"/>
</dbReference>
<sequence length="139" mass="15902">METTKITVGVNVNADCQKTWNCYTQPEHITQWNFAADTWCCPRAENDLKAGGKYYARMEAKDGSFGFDFEATYDEVINEKKIAYTISDGRQATTLFEHKNGTTRVIITFDAENTNPVDMQRDGWLAILNSFKRYTETNS</sequence>
<dbReference type="CDD" id="cd08897">
    <property type="entry name" value="SRPBCC_CalC_Aha1-like_4"/>
    <property type="match status" value="1"/>
</dbReference>
<evidence type="ECO:0000313" key="4">
    <source>
        <dbReference type="Proteomes" id="UP000829476"/>
    </source>
</evidence>
<comment type="similarity">
    <text evidence="1">Belongs to the AHA1 family.</text>
</comment>
<proteinExistence type="inferred from homology"/>
<dbReference type="Gene3D" id="3.30.530.20">
    <property type="match status" value="1"/>
</dbReference>
<organism evidence="3 4">
    <name type="scientific">Zhouia spongiae</name>
    <dbReference type="NCBI Taxonomy" id="2202721"/>
    <lineage>
        <taxon>Bacteria</taxon>
        <taxon>Pseudomonadati</taxon>
        <taxon>Bacteroidota</taxon>
        <taxon>Flavobacteriia</taxon>
        <taxon>Flavobacteriales</taxon>
        <taxon>Flavobacteriaceae</taxon>
        <taxon>Zhouia</taxon>
    </lineage>
</organism>
<evidence type="ECO:0000256" key="1">
    <source>
        <dbReference type="ARBA" id="ARBA00006817"/>
    </source>
</evidence>
<accession>A0ABY3YL80</accession>
<evidence type="ECO:0000259" key="2">
    <source>
        <dbReference type="Pfam" id="PF08327"/>
    </source>
</evidence>
<dbReference type="SUPFAM" id="SSF55961">
    <property type="entry name" value="Bet v1-like"/>
    <property type="match status" value="1"/>
</dbReference>
<feature type="domain" description="Activator of Hsp90 ATPase homologue 1/2-like C-terminal" evidence="2">
    <location>
        <begin position="15"/>
        <end position="135"/>
    </location>
</feature>
<keyword evidence="4" id="KW-1185">Reference proteome</keyword>
<dbReference type="InterPro" id="IPR013538">
    <property type="entry name" value="ASHA1/2-like_C"/>
</dbReference>
<protein>
    <submittedName>
        <fullName evidence="3">SRPBCC family protein</fullName>
    </submittedName>
</protein>
<dbReference type="Proteomes" id="UP000829476">
    <property type="component" value="Chromosome"/>
</dbReference>
<dbReference type="Pfam" id="PF08327">
    <property type="entry name" value="AHSA1"/>
    <property type="match status" value="1"/>
</dbReference>
<gene>
    <name evidence="3" type="ORF">MQE36_15405</name>
</gene>
<evidence type="ECO:0000313" key="3">
    <source>
        <dbReference type="EMBL" id="UNY98453.1"/>
    </source>
</evidence>
<dbReference type="RefSeq" id="WP_242936859.1">
    <property type="nucleotide sequence ID" value="NZ_CP094326.1"/>
</dbReference>
<reference evidence="3 4" key="1">
    <citation type="journal article" date="2018" name="Int. J. Syst. Evol. Microbiol.">
        <title>Zhouia spongiae sp. nov., isolated from a marine sponge.</title>
        <authorList>
            <person name="Zhuang L."/>
            <person name="Lin B."/>
            <person name="Qin F."/>
            <person name="Luo L."/>
        </authorList>
    </citation>
    <scope>NUCLEOTIDE SEQUENCE [LARGE SCALE GENOMIC DNA]</scope>
    <source>
        <strain evidence="3 4">HN-Y44</strain>
    </source>
</reference>
<name>A0ABY3YL80_9FLAO</name>
<dbReference type="InterPro" id="IPR023393">
    <property type="entry name" value="START-like_dom_sf"/>
</dbReference>